<evidence type="ECO:0000313" key="3">
    <source>
        <dbReference type="Proteomes" id="UP001597280"/>
    </source>
</evidence>
<keyword evidence="1" id="KW-1133">Transmembrane helix</keyword>
<organism evidence="2 3">
    <name type="scientific">Brachybacterium rhamnosum</name>
    <dbReference type="NCBI Taxonomy" id="173361"/>
    <lineage>
        <taxon>Bacteria</taxon>
        <taxon>Bacillati</taxon>
        <taxon>Actinomycetota</taxon>
        <taxon>Actinomycetes</taxon>
        <taxon>Micrococcales</taxon>
        <taxon>Dermabacteraceae</taxon>
        <taxon>Brachybacterium</taxon>
    </lineage>
</organism>
<keyword evidence="3" id="KW-1185">Reference proteome</keyword>
<keyword evidence="1" id="KW-0472">Membrane</keyword>
<sequence>MNRRQFTLAIRILSGIYAGTSTVLAAINGHWDVAYWALIVTIYLFLHSIHRCPTPPEPDPTDRGAQYVNFNGGPVDGGTYTIPGTDRDLHHATLHLAGTDYHVTTVHHTCYNAEATP</sequence>
<name>A0ABW4Q094_9MICO</name>
<feature type="transmembrane region" description="Helical" evidence="1">
    <location>
        <begin position="33"/>
        <end position="49"/>
    </location>
</feature>
<dbReference type="EMBL" id="JBHUFL010000003">
    <property type="protein sequence ID" value="MFD1836396.1"/>
    <property type="molecule type" value="Genomic_DNA"/>
</dbReference>
<reference evidence="3" key="1">
    <citation type="journal article" date="2019" name="Int. J. Syst. Evol. Microbiol.">
        <title>The Global Catalogue of Microorganisms (GCM) 10K type strain sequencing project: providing services to taxonomists for standard genome sequencing and annotation.</title>
        <authorList>
            <consortium name="The Broad Institute Genomics Platform"/>
            <consortium name="The Broad Institute Genome Sequencing Center for Infectious Disease"/>
            <person name="Wu L."/>
            <person name="Ma J."/>
        </authorList>
    </citation>
    <scope>NUCLEOTIDE SEQUENCE [LARGE SCALE GENOMIC DNA]</scope>
    <source>
        <strain evidence="3">JCM 11650</strain>
    </source>
</reference>
<gene>
    <name evidence="2" type="ORF">ACFSDA_15130</name>
</gene>
<evidence type="ECO:0000256" key="1">
    <source>
        <dbReference type="SAM" id="Phobius"/>
    </source>
</evidence>
<dbReference type="RefSeq" id="WP_343905851.1">
    <property type="nucleotide sequence ID" value="NZ_BAAAIS010000003.1"/>
</dbReference>
<feature type="transmembrane region" description="Helical" evidence="1">
    <location>
        <begin position="7"/>
        <end position="27"/>
    </location>
</feature>
<proteinExistence type="predicted"/>
<protein>
    <submittedName>
        <fullName evidence="2">Uncharacterized protein</fullName>
    </submittedName>
</protein>
<accession>A0ABW4Q094</accession>
<keyword evidence="1" id="KW-0812">Transmembrane</keyword>
<dbReference type="Proteomes" id="UP001597280">
    <property type="component" value="Unassembled WGS sequence"/>
</dbReference>
<evidence type="ECO:0000313" key="2">
    <source>
        <dbReference type="EMBL" id="MFD1836396.1"/>
    </source>
</evidence>
<comment type="caution">
    <text evidence="2">The sequence shown here is derived from an EMBL/GenBank/DDBJ whole genome shotgun (WGS) entry which is preliminary data.</text>
</comment>